<dbReference type="InterPro" id="IPR011598">
    <property type="entry name" value="bHLH_dom"/>
</dbReference>
<dbReference type="Pfam" id="PF00010">
    <property type="entry name" value="HLH"/>
    <property type="match status" value="1"/>
</dbReference>
<name>A0A803MAY1_CHEQI</name>
<dbReference type="GO" id="GO:0046983">
    <property type="term" value="F:protein dimerization activity"/>
    <property type="evidence" value="ECO:0007669"/>
    <property type="project" value="InterPro"/>
</dbReference>
<dbReference type="EnsemblPlants" id="AUR62026248-RA">
    <property type="protein sequence ID" value="AUR62026248-RA:cds"/>
    <property type="gene ID" value="AUR62026248"/>
</dbReference>
<feature type="region of interest" description="Disordered" evidence="5">
    <location>
        <begin position="47"/>
        <end position="104"/>
    </location>
</feature>
<dbReference type="GO" id="GO:0005634">
    <property type="term" value="C:nucleus"/>
    <property type="evidence" value="ECO:0007669"/>
    <property type="project" value="UniProtKB-SubCell"/>
</dbReference>
<accession>A0A803MAY1</accession>
<dbReference type="SUPFAM" id="SSF47459">
    <property type="entry name" value="HLH, helix-loop-helix DNA-binding domain"/>
    <property type="match status" value="1"/>
</dbReference>
<evidence type="ECO:0000313" key="7">
    <source>
        <dbReference type="EnsemblPlants" id="AUR62026248-RA:cds"/>
    </source>
</evidence>
<evidence type="ECO:0000259" key="6">
    <source>
        <dbReference type="PROSITE" id="PS50888"/>
    </source>
</evidence>
<evidence type="ECO:0000256" key="4">
    <source>
        <dbReference type="ARBA" id="ARBA00023242"/>
    </source>
</evidence>
<dbReference type="Proteomes" id="UP000596660">
    <property type="component" value="Unplaced"/>
</dbReference>
<dbReference type="AlphaFoldDB" id="A0A803MAY1"/>
<evidence type="ECO:0000256" key="3">
    <source>
        <dbReference type="ARBA" id="ARBA00023163"/>
    </source>
</evidence>
<evidence type="ECO:0000313" key="8">
    <source>
        <dbReference type="Proteomes" id="UP000596660"/>
    </source>
</evidence>
<protein>
    <recommendedName>
        <fullName evidence="6">BHLH domain-containing protein</fullName>
    </recommendedName>
</protein>
<sequence>MEPTFEEQLAAILGSDFPYPIYTTNDDTASPEGAFDTIDQCISTLHTSENHNDNNNNNKNDSDNIVCSDARKRQPSKTKKETKKQAMSVGSKRKRQPGQVQDHIIAERKRRELLSHMMISLSAMIPGLKKIDKTSVLGAAIKHMKELQEKVKVLESVIAKRTVVVVNKSKLKADNDSSDDNVSSSTVNDCSGVKVMGKALLLRIFCEKQKGIFVKLFVEAQKHGLSITNFNVAPLSDIALDITIVAQ</sequence>
<proteinExistence type="predicted"/>
<dbReference type="Gene3D" id="4.10.280.10">
    <property type="entry name" value="Helix-loop-helix DNA-binding domain"/>
    <property type="match status" value="1"/>
</dbReference>
<feature type="compositionally biased region" description="Basic residues" evidence="5">
    <location>
        <begin position="73"/>
        <end position="82"/>
    </location>
</feature>
<dbReference type="Gramene" id="AUR62026248-RA">
    <property type="protein sequence ID" value="AUR62026248-RA:cds"/>
    <property type="gene ID" value="AUR62026248"/>
</dbReference>
<reference evidence="7" key="2">
    <citation type="submission" date="2021-03" db="UniProtKB">
        <authorList>
            <consortium name="EnsemblPlants"/>
        </authorList>
    </citation>
    <scope>IDENTIFICATION</scope>
</reference>
<dbReference type="PANTHER" id="PTHR45959">
    <property type="entry name" value="BHLH TRANSCRIPTION FACTOR"/>
    <property type="match status" value="1"/>
</dbReference>
<feature type="domain" description="BHLH" evidence="6">
    <location>
        <begin position="98"/>
        <end position="147"/>
    </location>
</feature>
<evidence type="ECO:0000256" key="5">
    <source>
        <dbReference type="SAM" id="MobiDB-lite"/>
    </source>
</evidence>
<reference evidence="7" key="1">
    <citation type="journal article" date="2017" name="Nature">
        <title>The genome of Chenopodium quinoa.</title>
        <authorList>
            <person name="Jarvis D.E."/>
            <person name="Ho Y.S."/>
            <person name="Lightfoot D.J."/>
            <person name="Schmoeckel S.M."/>
            <person name="Li B."/>
            <person name="Borm T.J.A."/>
            <person name="Ohyanagi H."/>
            <person name="Mineta K."/>
            <person name="Michell C.T."/>
            <person name="Saber N."/>
            <person name="Kharbatia N.M."/>
            <person name="Rupper R.R."/>
            <person name="Sharp A.R."/>
            <person name="Dally N."/>
            <person name="Boughton B.A."/>
            <person name="Woo Y.H."/>
            <person name="Gao G."/>
            <person name="Schijlen E.G.W.M."/>
            <person name="Guo X."/>
            <person name="Momin A.A."/>
            <person name="Negrao S."/>
            <person name="Al-Babili S."/>
            <person name="Gehring C."/>
            <person name="Roessner U."/>
            <person name="Jung C."/>
            <person name="Murphy K."/>
            <person name="Arold S.T."/>
            <person name="Gojobori T."/>
            <person name="van der Linden C.G."/>
            <person name="van Loo E.N."/>
            <person name="Jellen E.N."/>
            <person name="Maughan P.J."/>
            <person name="Tester M."/>
        </authorList>
    </citation>
    <scope>NUCLEOTIDE SEQUENCE [LARGE SCALE GENOMIC DNA]</scope>
    <source>
        <strain evidence="7">cv. PI 614886</strain>
    </source>
</reference>
<dbReference type="InterPro" id="IPR052610">
    <property type="entry name" value="bHLH_transcription_regulator"/>
</dbReference>
<keyword evidence="2" id="KW-0805">Transcription regulation</keyword>
<dbReference type="InterPro" id="IPR036638">
    <property type="entry name" value="HLH_DNA-bd_sf"/>
</dbReference>
<keyword evidence="3" id="KW-0804">Transcription</keyword>
<comment type="subcellular location">
    <subcellularLocation>
        <location evidence="1">Nucleus</location>
    </subcellularLocation>
</comment>
<keyword evidence="4" id="KW-0539">Nucleus</keyword>
<evidence type="ECO:0000256" key="1">
    <source>
        <dbReference type="ARBA" id="ARBA00004123"/>
    </source>
</evidence>
<dbReference type="PANTHER" id="PTHR45959:SF2">
    <property type="entry name" value="BHLH TRANSCRIPTION FACTOR"/>
    <property type="match status" value="1"/>
</dbReference>
<dbReference type="SMART" id="SM00353">
    <property type="entry name" value="HLH"/>
    <property type="match status" value="1"/>
</dbReference>
<evidence type="ECO:0000256" key="2">
    <source>
        <dbReference type="ARBA" id="ARBA00023015"/>
    </source>
</evidence>
<dbReference type="PROSITE" id="PS50888">
    <property type="entry name" value="BHLH"/>
    <property type="match status" value="1"/>
</dbReference>
<organism evidence="7 8">
    <name type="scientific">Chenopodium quinoa</name>
    <name type="common">Quinoa</name>
    <dbReference type="NCBI Taxonomy" id="63459"/>
    <lineage>
        <taxon>Eukaryota</taxon>
        <taxon>Viridiplantae</taxon>
        <taxon>Streptophyta</taxon>
        <taxon>Embryophyta</taxon>
        <taxon>Tracheophyta</taxon>
        <taxon>Spermatophyta</taxon>
        <taxon>Magnoliopsida</taxon>
        <taxon>eudicotyledons</taxon>
        <taxon>Gunneridae</taxon>
        <taxon>Pentapetalae</taxon>
        <taxon>Caryophyllales</taxon>
        <taxon>Chenopodiaceae</taxon>
        <taxon>Chenopodioideae</taxon>
        <taxon>Atripliceae</taxon>
        <taxon>Chenopodium</taxon>
    </lineage>
</organism>
<keyword evidence="8" id="KW-1185">Reference proteome</keyword>